<dbReference type="Gene3D" id="3.40.50.300">
    <property type="entry name" value="P-loop containing nucleotide triphosphate hydrolases"/>
    <property type="match status" value="1"/>
</dbReference>
<feature type="coiled-coil region" evidence="1">
    <location>
        <begin position="601"/>
        <end position="628"/>
    </location>
</feature>
<accession>A0A919MUP0</accession>
<feature type="domain" description="Dynamin N-terminal" evidence="3">
    <location>
        <begin position="75"/>
        <end position="236"/>
    </location>
</feature>
<dbReference type="RefSeq" id="WP_203781839.1">
    <property type="nucleotide sequence ID" value="NZ_BOMV01000033.1"/>
</dbReference>
<dbReference type="InterPro" id="IPR051943">
    <property type="entry name" value="TRAFAC_Dynamin-like_GTPase"/>
</dbReference>
<dbReference type="PANTHER" id="PTHR43681">
    <property type="entry name" value="TRANSMEMBRANE GTPASE FZO"/>
    <property type="match status" value="1"/>
</dbReference>
<keyword evidence="1" id="KW-0175">Coiled coil</keyword>
<reference evidence="4" key="1">
    <citation type="submission" date="2021-01" db="EMBL/GenBank/DDBJ databases">
        <title>Whole genome shotgun sequence of Actinoplanes rishiriensis NBRC 108556.</title>
        <authorList>
            <person name="Komaki H."/>
            <person name="Tamura T."/>
        </authorList>
    </citation>
    <scope>NUCLEOTIDE SEQUENCE</scope>
    <source>
        <strain evidence="4">NBRC 108556</strain>
    </source>
</reference>
<proteinExistence type="predicted"/>
<sequence length="647" mass="70514">MESWEAGPTAYAGPTSPVRPSRTELGTLTAPPGPASLWLDVLDATIRTCREHGRSDLVAWLWQRRAQLLHPHLRVLVVGAAKQGKSQLINALINAPVCVVGDDRGTTVPTVVRHTATPAAHLIRRAAADAEWTADAGPQDRFPLALDRVADALTETIAGQPAEMVGRLHADVGVPRTLLATGLQLIDTPPLPGLPAAAPAAVGRVRELATDGRADVVLFTCESGRELSDAEVDVLADLGRLYPSLVVVYTKTDYAAHWRRDVEVSRMRLVQAGVPATVVPLSAALRTRAVQTGDTALNGESGFPVLINLLQTMVATKPDRLARQTVGVLGRMVTERLAVPLKDNLDAQRAETSTSHAVTRLHETQRRMDELRKCATRWQSRLADEVADLMSDIEHDLRERTRAVIAHADEVFTESDPLKMWDEFEPWLRDALLDAANSSLAWLGDRAEWLARAVAAEFPPELGDVLPSWVPGVQESAQERVTGLDSPQIERFTMTQKVFTGLRGSYGGVLMFGLATSLAGMSLINPISLGGGALFGGKSIREEGRSLLKRRQAAARVAVRQHVDEIFVGLAKDAKDSMRRIQRALRDHFTAVTEDLQEAIVESLRSAKADAERDLSERESRARRTEQELIRLAALQKQALALLQAPA</sequence>
<name>A0A919MUP0_9ACTN</name>
<dbReference type="AlphaFoldDB" id="A0A919MUP0"/>
<protein>
    <submittedName>
        <fullName evidence="4">Isoniazid inducible gene protein IniA</fullName>
    </submittedName>
</protein>
<dbReference type="Proteomes" id="UP000636960">
    <property type="component" value="Unassembled WGS sequence"/>
</dbReference>
<dbReference type="InterPro" id="IPR045063">
    <property type="entry name" value="Dynamin_N"/>
</dbReference>
<gene>
    <name evidence="4" type="ORF">Ari01nite_30090</name>
</gene>
<dbReference type="InterPro" id="IPR027417">
    <property type="entry name" value="P-loop_NTPase"/>
</dbReference>
<evidence type="ECO:0000313" key="4">
    <source>
        <dbReference type="EMBL" id="GIE95544.1"/>
    </source>
</evidence>
<comment type="caution">
    <text evidence="4">The sequence shown here is derived from an EMBL/GenBank/DDBJ whole genome shotgun (WGS) entry which is preliminary data.</text>
</comment>
<dbReference type="SUPFAM" id="SSF52540">
    <property type="entry name" value="P-loop containing nucleoside triphosphate hydrolases"/>
    <property type="match status" value="1"/>
</dbReference>
<dbReference type="EMBL" id="BOMV01000033">
    <property type="protein sequence ID" value="GIE95544.1"/>
    <property type="molecule type" value="Genomic_DNA"/>
</dbReference>
<dbReference type="PANTHER" id="PTHR43681:SF1">
    <property type="entry name" value="SARCALUMENIN"/>
    <property type="match status" value="1"/>
</dbReference>
<organism evidence="4 5">
    <name type="scientific">Paractinoplanes rishiriensis</name>
    <dbReference type="NCBI Taxonomy" id="1050105"/>
    <lineage>
        <taxon>Bacteria</taxon>
        <taxon>Bacillati</taxon>
        <taxon>Actinomycetota</taxon>
        <taxon>Actinomycetes</taxon>
        <taxon>Micromonosporales</taxon>
        <taxon>Micromonosporaceae</taxon>
        <taxon>Paractinoplanes</taxon>
    </lineage>
</organism>
<evidence type="ECO:0000256" key="2">
    <source>
        <dbReference type="SAM" id="MobiDB-lite"/>
    </source>
</evidence>
<feature type="region of interest" description="Disordered" evidence="2">
    <location>
        <begin position="1"/>
        <end position="25"/>
    </location>
</feature>
<evidence type="ECO:0000256" key="1">
    <source>
        <dbReference type="SAM" id="Coils"/>
    </source>
</evidence>
<dbReference type="Pfam" id="PF00350">
    <property type="entry name" value="Dynamin_N"/>
    <property type="match status" value="1"/>
</dbReference>
<keyword evidence="5" id="KW-1185">Reference proteome</keyword>
<evidence type="ECO:0000259" key="3">
    <source>
        <dbReference type="Pfam" id="PF00350"/>
    </source>
</evidence>
<evidence type="ECO:0000313" key="5">
    <source>
        <dbReference type="Proteomes" id="UP000636960"/>
    </source>
</evidence>